<dbReference type="Gene3D" id="1.20.80.10">
    <property type="match status" value="1"/>
</dbReference>
<feature type="region of interest" description="Disordered" evidence="1">
    <location>
        <begin position="116"/>
        <end position="187"/>
    </location>
</feature>
<protein>
    <recommendedName>
        <fullName evidence="2">PH domain-containing protein</fullName>
    </recommendedName>
</protein>
<proteinExistence type="predicted"/>
<dbReference type="CDD" id="cd17096">
    <property type="entry name" value="FERM_F1_kindlins"/>
    <property type="match status" value="1"/>
</dbReference>
<dbReference type="PROSITE" id="PS50003">
    <property type="entry name" value="PH_DOMAIN"/>
    <property type="match status" value="1"/>
</dbReference>
<feature type="domain" description="PH" evidence="2">
    <location>
        <begin position="350"/>
        <end position="453"/>
    </location>
</feature>
<dbReference type="Proteomes" id="UP001209878">
    <property type="component" value="Unassembled WGS sequence"/>
</dbReference>
<dbReference type="SMART" id="SM00233">
    <property type="entry name" value="PH"/>
    <property type="match status" value="1"/>
</dbReference>
<dbReference type="InterPro" id="IPR037843">
    <property type="entry name" value="Kindlin/fermitin"/>
</dbReference>
<reference evidence="3" key="1">
    <citation type="journal article" date="2023" name="Mol. Biol. Evol.">
        <title>Third-Generation Sequencing Reveals the Adaptive Role of the Epigenome in Three Deep-Sea Polychaetes.</title>
        <authorList>
            <person name="Perez M."/>
            <person name="Aroh O."/>
            <person name="Sun Y."/>
            <person name="Lan Y."/>
            <person name="Juniper S.K."/>
            <person name="Young C.R."/>
            <person name="Angers B."/>
            <person name="Qian P.Y."/>
        </authorList>
    </citation>
    <scope>NUCLEOTIDE SEQUENCE</scope>
    <source>
        <strain evidence="3">R07B-5</strain>
    </source>
</reference>
<dbReference type="InterPro" id="IPR019748">
    <property type="entry name" value="FERM_central"/>
</dbReference>
<dbReference type="InterPro" id="IPR001849">
    <property type="entry name" value="PH_domain"/>
</dbReference>
<name>A0AAD9UIV3_RIDPI</name>
<dbReference type="GO" id="GO:0030055">
    <property type="term" value="C:cell-substrate junction"/>
    <property type="evidence" value="ECO:0007669"/>
    <property type="project" value="TreeGrafter"/>
</dbReference>
<evidence type="ECO:0000256" key="1">
    <source>
        <dbReference type="SAM" id="MobiDB-lite"/>
    </source>
</evidence>
<comment type="caution">
    <text evidence="3">The sequence shown here is derived from an EMBL/GenBank/DDBJ whole genome shotgun (WGS) entry which is preliminary data.</text>
</comment>
<feature type="compositionally biased region" description="Polar residues" evidence="1">
    <location>
        <begin position="168"/>
        <end position="187"/>
    </location>
</feature>
<dbReference type="Pfam" id="PF00373">
    <property type="entry name" value="FERM_M"/>
    <property type="match status" value="2"/>
</dbReference>
<gene>
    <name evidence="3" type="ORF">NP493_66g04013</name>
</gene>
<dbReference type="SMART" id="SM00295">
    <property type="entry name" value="B41"/>
    <property type="match status" value="1"/>
</dbReference>
<organism evidence="3 4">
    <name type="scientific">Ridgeia piscesae</name>
    <name type="common">Tubeworm</name>
    <dbReference type="NCBI Taxonomy" id="27915"/>
    <lineage>
        <taxon>Eukaryota</taxon>
        <taxon>Metazoa</taxon>
        <taxon>Spiralia</taxon>
        <taxon>Lophotrochozoa</taxon>
        <taxon>Annelida</taxon>
        <taxon>Polychaeta</taxon>
        <taxon>Sedentaria</taxon>
        <taxon>Canalipalpata</taxon>
        <taxon>Sabellida</taxon>
        <taxon>Siboglinidae</taxon>
        <taxon>Ridgeia</taxon>
    </lineage>
</organism>
<dbReference type="Gene3D" id="3.10.20.90">
    <property type="entry name" value="Phosphatidylinositol 3-kinase Catalytic Subunit, Chain A, domain 1"/>
    <property type="match status" value="2"/>
</dbReference>
<dbReference type="GO" id="GO:0007229">
    <property type="term" value="P:integrin-mediated signaling pathway"/>
    <property type="evidence" value="ECO:0007669"/>
    <property type="project" value="InterPro"/>
</dbReference>
<dbReference type="InterPro" id="IPR014352">
    <property type="entry name" value="FERM/acyl-CoA-bd_prot_sf"/>
</dbReference>
<dbReference type="PROSITE" id="PS00661">
    <property type="entry name" value="FERM_2"/>
    <property type="match status" value="1"/>
</dbReference>
<dbReference type="InterPro" id="IPR019747">
    <property type="entry name" value="FERM_CS"/>
</dbReference>
<dbReference type="InterPro" id="IPR011993">
    <property type="entry name" value="PH-like_dom_sf"/>
</dbReference>
<evidence type="ECO:0000259" key="2">
    <source>
        <dbReference type="PROSITE" id="PS50003"/>
    </source>
</evidence>
<evidence type="ECO:0000313" key="4">
    <source>
        <dbReference type="Proteomes" id="UP001209878"/>
    </source>
</evidence>
<dbReference type="PANTHER" id="PTHR16160">
    <property type="entry name" value="FERMITIN 2-RELATED"/>
    <property type="match status" value="1"/>
</dbReference>
<dbReference type="SUPFAM" id="SSF50729">
    <property type="entry name" value="PH domain-like"/>
    <property type="match status" value="2"/>
</dbReference>
<dbReference type="PANTHER" id="PTHR16160:SF13">
    <property type="entry name" value="FERMITIN 2-RELATED"/>
    <property type="match status" value="1"/>
</dbReference>
<dbReference type="GO" id="GO:0007160">
    <property type="term" value="P:cell-matrix adhesion"/>
    <property type="evidence" value="ECO:0007669"/>
    <property type="project" value="TreeGrafter"/>
</dbReference>
<dbReference type="InterPro" id="IPR019749">
    <property type="entry name" value="Band_41_domain"/>
</dbReference>
<keyword evidence="4" id="KW-1185">Reference proteome</keyword>
<evidence type="ECO:0000313" key="3">
    <source>
        <dbReference type="EMBL" id="KAK2190857.1"/>
    </source>
</evidence>
<dbReference type="InterPro" id="IPR040790">
    <property type="entry name" value="Kindlin_2_N"/>
</dbReference>
<feature type="compositionally biased region" description="Polar residues" evidence="1">
    <location>
        <begin position="127"/>
        <end position="156"/>
    </location>
</feature>
<dbReference type="InterPro" id="IPR035963">
    <property type="entry name" value="FERM_2"/>
</dbReference>
<accession>A0AAD9UIV3</accession>
<dbReference type="EMBL" id="JAODUO010000066">
    <property type="protein sequence ID" value="KAK2190857.1"/>
    <property type="molecule type" value="Genomic_DNA"/>
</dbReference>
<dbReference type="SUPFAM" id="SSF47031">
    <property type="entry name" value="Second domain of FERM"/>
    <property type="match status" value="1"/>
</dbReference>
<sequence length="653" mass="74334">MPYLSTTTSVRCKDISFDWSDHALWWPAEGIWLLRTRSTLDQYGVQADTKLEFTPMHKLLRVQLPDLQVLDLRINFSANVFRVVNKLCKELGIRHPEELSLARKLDWESLKKNKGISATRKHRPAGLNQSNGSLDHSHTYSPNRTPTSPCTPQGTLLRTPGSPYSFGTLGTLSSHSPNLQNGTLSPGSMQSLSFEGAADTTLANSPHISVREALLMLYRPKNYQEKARINAGWLDSSQSLLEQGVEENSLVLLRFKFYNFYDLSPKYDYIRINQLYEQAKWSLLAEELDCTEEEMMMFAALQLQVQQQMAVPQTDSSNNQGEDDVDAALNDLQVSLEGSSLSSPGDIMNIPELQDYLRFYKPKKFTIKSYKKYHFTFKDTILTMCRSADSKEAPLMTVNLRGCEVTPEVNISAQKYIIKVFIPTQDSLSEVWIKTDSEDQYAKWMAACRLASKGKTMADSSYDMEVKSILAFLHMQRPAPADQVDGSSLDIQPEEFVAPRFVKKLKTKQISHRILDAHSNLKDMGLVEAKMNYIKAWQALPDYGITYFLVKMKGSKKEELLGISSNRMLLMDVHSGDTLKTWRFQNMQSWSVNWEIKQVQVCFEDKVAFHCLTADCKVVHEFIGGYIFLSMRAGDKSQTLNEEMFHKLTGGWI</sequence>
<dbReference type="GO" id="GO:0005178">
    <property type="term" value="F:integrin binding"/>
    <property type="evidence" value="ECO:0007669"/>
    <property type="project" value="TreeGrafter"/>
</dbReference>
<dbReference type="AlphaFoldDB" id="A0AAD9UIV3"/>
<dbReference type="Gene3D" id="2.30.29.30">
    <property type="entry name" value="Pleckstrin-homology domain (PH domain)/Phosphotyrosine-binding domain (PTB)"/>
    <property type="match status" value="2"/>
</dbReference>
<dbReference type="Pfam" id="PF18124">
    <property type="entry name" value="Kindlin_2_N"/>
    <property type="match status" value="1"/>
</dbReference>